<evidence type="ECO:0000256" key="1">
    <source>
        <dbReference type="ARBA" id="ARBA00022553"/>
    </source>
</evidence>
<dbReference type="InterPro" id="IPR011006">
    <property type="entry name" value="CheY-like_superfamily"/>
</dbReference>
<dbReference type="Pfam" id="PF00072">
    <property type="entry name" value="Response_reg"/>
    <property type="match status" value="1"/>
</dbReference>
<dbReference type="SMART" id="SM00448">
    <property type="entry name" value="REC"/>
    <property type="match status" value="1"/>
</dbReference>
<gene>
    <name evidence="5" type="ORF">ENS29_00385</name>
</gene>
<accession>A0A7C4RQD5</accession>
<dbReference type="InterPro" id="IPR050595">
    <property type="entry name" value="Bact_response_regulator"/>
</dbReference>
<dbReference type="PANTHER" id="PTHR44591:SF14">
    <property type="entry name" value="PROTEIN PILG"/>
    <property type="match status" value="1"/>
</dbReference>
<dbReference type="SUPFAM" id="SSF52172">
    <property type="entry name" value="CheY-like"/>
    <property type="match status" value="1"/>
</dbReference>
<reference evidence="5" key="1">
    <citation type="journal article" date="2020" name="mSystems">
        <title>Genome- and Community-Level Interaction Insights into Carbon Utilization and Element Cycling Functions of Hydrothermarchaeota in Hydrothermal Sediment.</title>
        <authorList>
            <person name="Zhou Z."/>
            <person name="Liu Y."/>
            <person name="Xu W."/>
            <person name="Pan J."/>
            <person name="Luo Z.H."/>
            <person name="Li M."/>
        </authorList>
    </citation>
    <scope>NUCLEOTIDE SEQUENCE [LARGE SCALE GENOMIC DNA]</scope>
    <source>
        <strain evidence="5">SpSt-477</strain>
    </source>
</reference>
<proteinExistence type="predicted"/>
<protein>
    <submittedName>
        <fullName evidence="5">Response regulator</fullName>
    </submittedName>
</protein>
<evidence type="ECO:0000256" key="2">
    <source>
        <dbReference type="ARBA" id="ARBA00023012"/>
    </source>
</evidence>
<keyword evidence="2" id="KW-0902">Two-component regulatory system</keyword>
<feature type="domain" description="Response regulatory" evidence="4">
    <location>
        <begin position="4"/>
        <end position="118"/>
    </location>
</feature>
<keyword evidence="1 3" id="KW-0597">Phosphoprotein</keyword>
<dbReference type="Gene3D" id="3.40.50.2300">
    <property type="match status" value="1"/>
</dbReference>
<name>A0A7C4RQD5_9BACT</name>
<dbReference type="PROSITE" id="PS50110">
    <property type="entry name" value="RESPONSE_REGULATORY"/>
    <property type="match status" value="1"/>
</dbReference>
<evidence type="ECO:0000256" key="3">
    <source>
        <dbReference type="PROSITE-ProRule" id="PRU00169"/>
    </source>
</evidence>
<evidence type="ECO:0000259" key="4">
    <source>
        <dbReference type="PROSITE" id="PS50110"/>
    </source>
</evidence>
<dbReference type="AlphaFoldDB" id="A0A7C4RQD5"/>
<comment type="caution">
    <text evidence="5">The sequence shown here is derived from an EMBL/GenBank/DDBJ whole genome shotgun (WGS) entry which is preliminary data.</text>
</comment>
<sequence length="142" mass="15789">MSDKVLLVDDETDFLEVMAERMKAREIDVTTAASAKEALSLIEKESYDAVILDLQMPEMNGIEALKALKSKNPDIQVILLTGHATVQKGVEAMKLGAMDLVEKPADLKVLAEKIKKAHAKKMVLIEKKTEEKIRSIITQKGW</sequence>
<dbReference type="PANTHER" id="PTHR44591">
    <property type="entry name" value="STRESS RESPONSE REGULATOR PROTEIN 1"/>
    <property type="match status" value="1"/>
</dbReference>
<dbReference type="InterPro" id="IPR001789">
    <property type="entry name" value="Sig_transdc_resp-reg_receiver"/>
</dbReference>
<dbReference type="EMBL" id="DSUH01000011">
    <property type="protein sequence ID" value="HGU31294.1"/>
    <property type="molecule type" value="Genomic_DNA"/>
</dbReference>
<feature type="modified residue" description="4-aspartylphosphate" evidence="3">
    <location>
        <position position="53"/>
    </location>
</feature>
<dbReference type="GO" id="GO:0000160">
    <property type="term" value="P:phosphorelay signal transduction system"/>
    <property type="evidence" value="ECO:0007669"/>
    <property type="project" value="UniProtKB-KW"/>
</dbReference>
<evidence type="ECO:0000313" key="5">
    <source>
        <dbReference type="EMBL" id="HGU31294.1"/>
    </source>
</evidence>
<organism evidence="5">
    <name type="scientific">Desulfatirhabdium butyrativorans</name>
    <dbReference type="NCBI Taxonomy" id="340467"/>
    <lineage>
        <taxon>Bacteria</taxon>
        <taxon>Pseudomonadati</taxon>
        <taxon>Thermodesulfobacteriota</taxon>
        <taxon>Desulfobacteria</taxon>
        <taxon>Desulfobacterales</taxon>
        <taxon>Desulfatirhabdiaceae</taxon>
        <taxon>Desulfatirhabdium</taxon>
    </lineage>
</organism>